<dbReference type="PANTHER" id="PTHR42855:SF2">
    <property type="entry name" value="DRUG RESISTANCE ABC TRANSPORTER,ATP-BINDING PROTEIN"/>
    <property type="match status" value="1"/>
</dbReference>
<evidence type="ECO:0000313" key="6">
    <source>
        <dbReference type="EMBL" id="SEW10402.1"/>
    </source>
</evidence>
<dbReference type="AlphaFoldDB" id="A0A662Z4A7"/>
<name>A0A662Z4A7_9STAP</name>
<feature type="coiled-coil region" evidence="4">
    <location>
        <begin position="531"/>
        <end position="595"/>
    </location>
</feature>
<dbReference type="InterPro" id="IPR032781">
    <property type="entry name" value="ABC_tran_Xtn"/>
</dbReference>
<dbReference type="InterPro" id="IPR003439">
    <property type="entry name" value="ABC_transporter-like_ATP-bd"/>
</dbReference>
<dbReference type="RefSeq" id="WP_091475546.1">
    <property type="nucleotide sequence ID" value="NZ_FOIT01000005.1"/>
</dbReference>
<evidence type="ECO:0000259" key="5">
    <source>
        <dbReference type="PROSITE" id="PS50893"/>
    </source>
</evidence>
<dbReference type="GO" id="GO:0016887">
    <property type="term" value="F:ATP hydrolysis activity"/>
    <property type="evidence" value="ECO:0007669"/>
    <property type="project" value="InterPro"/>
</dbReference>
<evidence type="ECO:0000313" key="7">
    <source>
        <dbReference type="Proteomes" id="UP000243605"/>
    </source>
</evidence>
<dbReference type="PANTHER" id="PTHR42855">
    <property type="entry name" value="ABC TRANSPORTER ATP-BINDING SUBUNIT"/>
    <property type="match status" value="1"/>
</dbReference>
<dbReference type="GO" id="GO:0005524">
    <property type="term" value="F:ATP binding"/>
    <property type="evidence" value="ECO:0007669"/>
    <property type="project" value="UniProtKB-KW"/>
</dbReference>
<dbReference type="OrthoDB" id="9760950at2"/>
<dbReference type="InterPro" id="IPR051309">
    <property type="entry name" value="ABCF_ATPase"/>
</dbReference>
<reference evidence="6 7" key="1">
    <citation type="submission" date="2016-10" db="EMBL/GenBank/DDBJ databases">
        <authorList>
            <person name="Varghese N."/>
            <person name="Submissions S."/>
        </authorList>
    </citation>
    <scope>NUCLEOTIDE SEQUENCE [LARGE SCALE GENOMIC DNA]</scope>
    <source>
        <strain evidence="6 7">IBRC-M10081</strain>
    </source>
</reference>
<keyword evidence="1" id="KW-0677">Repeat</keyword>
<accession>A0A662Z4A7</accession>
<sequence length="641" mass="74071">MIVLQMHNLKKLYVTDLVFDQVSLQIKSNERIGIVGKNGAGKTTLMKIMAGVSQYDSGTLSIPKTVKIGYLTQQMSLESDETIYDEMSKPFTETLKIKDALDQVSEWLGHNEYEHPEYQEKLDTLESLQNEFEARDGYLIDSKIKSIVTGLNFSMDDLYRSVNTFSGGQKTRFALGQMLLNQPDLLLLDEPTNHLDMETVEWLEQYLVGFPGAVVIISHDRYFLDKTVSKIFEIERYKGTLYHGNYSKYLIEKEKRYQLEMKRYTAQQKEIKTLETFVEKNITRASTSGMAKSRRKQLERIERLEVPMEDRQKAKFRFDIKRESGNDVLTIKNLSIGHDEVVLNSNITIQVKKSDRIAIIGPNGIGKTTLVKTIAQRLDAIDGEIKYGSNVSIGYYDQKQAEISSNRTVLEELWHEYPEMNEKDVRSVLGQFLFTQDDVLKQVSSLSGGEKSRIQLAKLMLEKNNVLILDEPTNHLDIDSKEVLEQALEDYPGTILFVSHDRYFIDRIASRVIRLGEETVDIFEGDYGYYLEKLEERKARAIESVAQTQTKNETQVDYQAQKATRNEMRRLEKRLNEIEEEMQIIEKEIDSIENKLTEPEVYNDFEKAQALNKVLNEKNEHLLSIMTEYESIEETMSSNNN</sequence>
<dbReference type="SUPFAM" id="SSF52540">
    <property type="entry name" value="P-loop containing nucleoside triphosphate hydrolases"/>
    <property type="match status" value="2"/>
</dbReference>
<protein>
    <submittedName>
        <fullName evidence="6">ATP-binding cassette, subfamily F, member 3</fullName>
    </submittedName>
</protein>
<feature type="domain" description="ABC transporter" evidence="5">
    <location>
        <begin position="329"/>
        <end position="542"/>
    </location>
</feature>
<dbReference type="PROSITE" id="PS50893">
    <property type="entry name" value="ABC_TRANSPORTER_2"/>
    <property type="match status" value="2"/>
</dbReference>
<organism evidence="6 7">
    <name type="scientific">Aliicoccus persicus</name>
    <dbReference type="NCBI Taxonomy" id="930138"/>
    <lineage>
        <taxon>Bacteria</taxon>
        <taxon>Bacillati</taxon>
        <taxon>Bacillota</taxon>
        <taxon>Bacilli</taxon>
        <taxon>Bacillales</taxon>
        <taxon>Staphylococcaceae</taxon>
        <taxon>Aliicoccus</taxon>
    </lineage>
</organism>
<proteinExistence type="predicted"/>
<dbReference type="Proteomes" id="UP000243605">
    <property type="component" value="Unassembled WGS sequence"/>
</dbReference>
<dbReference type="SMART" id="SM00382">
    <property type="entry name" value="AAA"/>
    <property type="match status" value="2"/>
</dbReference>
<dbReference type="Pfam" id="PF12848">
    <property type="entry name" value="ABC_tran_Xtn"/>
    <property type="match status" value="1"/>
</dbReference>
<dbReference type="InterPro" id="IPR017871">
    <property type="entry name" value="ABC_transporter-like_CS"/>
</dbReference>
<evidence type="ECO:0000256" key="2">
    <source>
        <dbReference type="ARBA" id="ARBA00022741"/>
    </source>
</evidence>
<evidence type="ECO:0000256" key="1">
    <source>
        <dbReference type="ARBA" id="ARBA00022737"/>
    </source>
</evidence>
<dbReference type="InterPro" id="IPR003593">
    <property type="entry name" value="AAA+_ATPase"/>
</dbReference>
<dbReference type="PROSITE" id="PS00211">
    <property type="entry name" value="ABC_TRANSPORTER_1"/>
    <property type="match status" value="2"/>
</dbReference>
<gene>
    <name evidence="6" type="ORF">SAMN05192557_1603</name>
</gene>
<dbReference type="FunFam" id="3.40.50.300:FF:000011">
    <property type="entry name" value="Putative ABC transporter ATP-binding component"/>
    <property type="match status" value="1"/>
</dbReference>
<dbReference type="Pfam" id="PF00005">
    <property type="entry name" value="ABC_tran"/>
    <property type="match status" value="2"/>
</dbReference>
<dbReference type="InterPro" id="IPR027417">
    <property type="entry name" value="P-loop_NTPase"/>
</dbReference>
<keyword evidence="4" id="KW-0175">Coiled coil</keyword>
<dbReference type="InterPro" id="IPR032524">
    <property type="entry name" value="ABC_tran_C"/>
</dbReference>
<evidence type="ECO:0000256" key="3">
    <source>
        <dbReference type="ARBA" id="ARBA00022840"/>
    </source>
</evidence>
<evidence type="ECO:0000256" key="4">
    <source>
        <dbReference type="SAM" id="Coils"/>
    </source>
</evidence>
<keyword evidence="7" id="KW-1185">Reference proteome</keyword>
<keyword evidence="3 6" id="KW-0067">ATP-binding</keyword>
<dbReference type="FunFam" id="3.40.50.300:FF:000309">
    <property type="entry name" value="ABC transporter ATP-binding protein"/>
    <property type="match status" value="1"/>
</dbReference>
<dbReference type="Pfam" id="PF16326">
    <property type="entry name" value="ABC_tran_CTD"/>
    <property type="match status" value="1"/>
</dbReference>
<feature type="domain" description="ABC transporter" evidence="5">
    <location>
        <begin position="4"/>
        <end position="261"/>
    </location>
</feature>
<dbReference type="EMBL" id="FOIT01000005">
    <property type="protein sequence ID" value="SEW10402.1"/>
    <property type="molecule type" value="Genomic_DNA"/>
</dbReference>
<dbReference type="GO" id="GO:0003677">
    <property type="term" value="F:DNA binding"/>
    <property type="evidence" value="ECO:0007669"/>
    <property type="project" value="InterPro"/>
</dbReference>
<dbReference type="Gene3D" id="1.10.287.380">
    <property type="entry name" value="Valyl-tRNA synthetase, C-terminal domain"/>
    <property type="match status" value="1"/>
</dbReference>
<keyword evidence="2" id="KW-0547">Nucleotide-binding</keyword>
<dbReference type="InterPro" id="IPR037118">
    <property type="entry name" value="Val-tRNA_synth_C_sf"/>
</dbReference>
<dbReference type="CDD" id="cd03221">
    <property type="entry name" value="ABCF_EF-3"/>
    <property type="match status" value="2"/>
</dbReference>
<dbReference type="Gene3D" id="3.40.50.300">
    <property type="entry name" value="P-loop containing nucleotide triphosphate hydrolases"/>
    <property type="match status" value="2"/>
</dbReference>